<name>A0ABR1E3K5_NECAM</name>
<evidence type="ECO:0000313" key="1">
    <source>
        <dbReference type="EMBL" id="KAK6757267.1"/>
    </source>
</evidence>
<proteinExistence type="predicted"/>
<sequence>MYRKLNIDGPVTSWEESTIDGLKERYSGSQDMLNALEGDRQRDNTNTFLGYLSASSECDGEDRVNCGRLSKAVRSVHNPGGVFSSISVLSTTCDKGQ</sequence>
<comment type="caution">
    <text evidence="1">The sequence shown here is derived from an EMBL/GenBank/DDBJ whole genome shotgun (WGS) entry which is preliminary data.</text>
</comment>
<accession>A0ABR1E3K5</accession>
<dbReference type="EMBL" id="JAVFWL010000005">
    <property type="protein sequence ID" value="KAK6757267.1"/>
    <property type="molecule type" value="Genomic_DNA"/>
</dbReference>
<evidence type="ECO:0000313" key="2">
    <source>
        <dbReference type="Proteomes" id="UP001303046"/>
    </source>
</evidence>
<reference evidence="1 2" key="1">
    <citation type="submission" date="2023-08" db="EMBL/GenBank/DDBJ databases">
        <title>A Necator americanus chromosomal reference genome.</title>
        <authorList>
            <person name="Ilik V."/>
            <person name="Petrzelkova K.J."/>
            <person name="Pardy F."/>
            <person name="Fuh T."/>
            <person name="Niatou-Singa F.S."/>
            <person name="Gouil Q."/>
            <person name="Baker L."/>
            <person name="Ritchie M.E."/>
            <person name="Jex A.R."/>
            <person name="Gazzola D."/>
            <person name="Li H."/>
            <person name="Toshio Fujiwara R."/>
            <person name="Zhan B."/>
            <person name="Aroian R.V."/>
            <person name="Pafco B."/>
            <person name="Schwarz E.M."/>
        </authorList>
    </citation>
    <scope>NUCLEOTIDE SEQUENCE [LARGE SCALE GENOMIC DNA]</scope>
    <source>
        <strain evidence="1 2">Aroian</strain>
        <tissue evidence="1">Whole animal</tissue>
    </source>
</reference>
<dbReference type="Proteomes" id="UP001303046">
    <property type="component" value="Unassembled WGS sequence"/>
</dbReference>
<gene>
    <name evidence="1" type="primary">Necator_chrV.g20014</name>
    <name evidence="1" type="ORF">RB195_015222</name>
</gene>
<organism evidence="1 2">
    <name type="scientific">Necator americanus</name>
    <name type="common">Human hookworm</name>
    <dbReference type="NCBI Taxonomy" id="51031"/>
    <lineage>
        <taxon>Eukaryota</taxon>
        <taxon>Metazoa</taxon>
        <taxon>Ecdysozoa</taxon>
        <taxon>Nematoda</taxon>
        <taxon>Chromadorea</taxon>
        <taxon>Rhabditida</taxon>
        <taxon>Rhabditina</taxon>
        <taxon>Rhabditomorpha</taxon>
        <taxon>Strongyloidea</taxon>
        <taxon>Ancylostomatidae</taxon>
        <taxon>Bunostominae</taxon>
        <taxon>Necator</taxon>
    </lineage>
</organism>
<protein>
    <submittedName>
        <fullName evidence="1">Uncharacterized protein</fullName>
    </submittedName>
</protein>
<keyword evidence="2" id="KW-1185">Reference proteome</keyword>